<dbReference type="SUPFAM" id="SSF55961">
    <property type="entry name" value="Bet v1-like"/>
    <property type="match status" value="1"/>
</dbReference>
<name>A0A5C5UEX1_9CORY</name>
<dbReference type="Gene3D" id="3.30.530.20">
    <property type="match status" value="1"/>
</dbReference>
<dbReference type="Proteomes" id="UP000320791">
    <property type="component" value="Unassembled WGS sequence"/>
</dbReference>
<dbReference type="InterPro" id="IPR036291">
    <property type="entry name" value="NAD(P)-bd_dom_sf"/>
</dbReference>
<dbReference type="Pfam" id="PF08338">
    <property type="entry name" value="DUF1731"/>
    <property type="match status" value="1"/>
</dbReference>
<dbReference type="InterPro" id="IPR001509">
    <property type="entry name" value="Epimerase_deHydtase"/>
</dbReference>
<dbReference type="OrthoDB" id="9801773at2"/>
<dbReference type="Pfam" id="PF01370">
    <property type="entry name" value="Epimerase"/>
    <property type="match status" value="1"/>
</dbReference>
<proteinExistence type="inferred from homology"/>
<dbReference type="InterPro" id="IPR023393">
    <property type="entry name" value="START-like_dom_sf"/>
</dbReference>
<dbReference type="SUPFAM" id="SSF51735">
    <property type="entry name" value="NAD(P)-binding Rossmann-fold domains"/>
    <property type="match status" value="1"/>
</dbReference>
<evidence type="ECO:0000259" key="3">
    <source>
        <dbReference type="Pfam" id="PF08338"/>
    </source>
</evidence>
<dbReference type="AlphaFoldDB" id="A0A5C5UEX1"/>
<evidence type="ECO:0000259" key="2">
    <source>
        <dbReference type="Pfam" id="PF01370"/>
    </source>
</evidence>
<evidence type="ECO:0000313" key="5">
    <source>
        <dbReference type="Proteomes" id="UP000320791"/>
    </source>
</evidence>
<gene>
    <name evidence="4" type="ORF">FRX94_09120</name>
</gene>
<keyword evidence="5" id="KW-1185">Reference proteome</keyword>
<feature type="domain" description="NAD-dependent epimerase/dehydratase" evidence="2">
    <location>
        <begin position="149"/>
        <end position="288"/>
    </location>
</feature>
<dbReference type="PANTHER" id="PTHR11092:SF0">
    <property type="entry name" value="EPIMERASE FAMILY PROTEIN SDR39U1"/>
    <property type="match status" value="1"/>
</dbReference>
<protein>
    <submittedName>
        <fullName evidence="4">TIGR01777 family protein</fullName>
    </submittedName>
</protein>
<dbReference type="InterPro" id="IPR013549">
    <property type="entry name" value="DUF1731"/>
</dbReference>
<dbReference type="InterPro" id="IPR010099">
    <property type="entry name" value="SDR39U1"/>
</dbReference>
<comment type="caution">
    <text evidence="4">The sequence shown here is derived from an EMBL/GenBank/DDBJ whole genome shotgun (WGS) entry which is preliminary data.</text>
</comment>
<dbReference type="PANTHER" id="PTHR11092">
    <property type="entry name" value="SUGAR NUCLEOTIDE EPIMERASE RELATED"/>
    <property type="match status" value="1"/>
</dbReference>
<dbReference type="EMBL" id="VOHM01000020">
    <property type="protein sequence ID" value="TWT24052.1"/>
    <property type="molecule type" value="Genomic_DNA"/>
</dbReference>
<organism evidence="4 5">
    <name type="scientific">Corynebacterium canis</name>
    <dbReference type="NCBI Taxonomy" id="679663"/>
    <lineage>
        <taxon>Bacteria</taxon>
        <taxon>Bacillati</taxon>
        <taxon>Actinomycetota</taxon>
        <taxon>Actinomycetes</taxon>
        <taxon>Mycobacteriales</taxon>
        <taxon>Corynebacteriaceae</taxon>
        <taxon>Corynebacterium</taxon>
    </lineage>
</organism>
<sequence>MSHTAQHFVPHAPEVVWDWLSRPGAVVRLAPKFVPMVPIEEPKRLADGTTVFSLPAGLRWVSRYNLVDYVPGQRATSLCIKAPLKALSNWRHTHTLTPQGDGTLITEEVHTNMPTSSVEAMLAYRQHQLVSDLATLQALGPLNAKPKVIAMTGTHGLVGRSLRALLTTSGHRVISLVRDLEEPSTTPGAINRTAEDQRLWDPVSPALDLLEGVDCLVHLAGEPLVGRFHEEHRRAIRASRVGPTAALARRAAASSTCTVMVCASAIGYYGHEHSDTPVDETAPKGEGFLADVTADWEDACSPAVDAGVRVVSVRTGVTLSSWGGILPIVRTLFSTGLGGHVGSGEHRLSWISLDDLTDIYRLAILDESLVGPINAVAPSPITHRDFSRELGSQMGRPSIIPIPSFGPRLLLGSQGAQELVLADHNVCSSVLTSEFRHPTIDSALAHELGGEGFRDASDTIG</sequence>
<accession>A0A5C5UEX1</accession>
<dbReference type="Pfam" id="PF10604">
    <property type="entry name" value="Polyketide_cyc2"/>
    <property type="match status" value="1"/>
</dbReference>
<dbReference type="InterPro" id="IPR019587">
    <property type="entry name" value="Polyketide_cyclase/dehydratase"/>
</dbReference>
<comment type="similarity">
    <text evidence="1">Belongs to the NAD(P)-dependent epimerase/dehydratase family. SDR39U1 subfamily.</text>
</comment>
<evidence type="ECO:0000256" key="1">
    <source>
        <dbReference type="ARBA" id="ARBA00009353"/>
    </source>
</evidence>
<dbReference type="Gene3D" id="3.40.50.720">
    <property type="entry name" value="NAD(P)-binding Rossmann-like Domain"/>
    <property type="match status" value="1"/>
</dbReference>
<feature type="domain" description="DUF1731" evidence="3">
    <location>
        <begin position="402"/>
        <end position="446"/>
    </location>
</feature>
<evidence type="ECO:0000313" key="4">
    <source>
        <dbReference type="EMBL" id="TWT24052.1"/>
    </source>
</evidence>
<reference evidence="4 5" key="1">
    <citation type="submission" date="2019-08" db="EMBL/GenBank/DDBJ databases">
        <authorList>
            <person name="Lei W."/>
        </authorList>
    </citation>
    <scope>NUCLEOTIDE SEQUENCE [LARGE SCALE GENOMIC DNA]</scope>
    <source>
        <strain evidence="4 5">CCUG 58627</strain>
    </source>
</reference>
<dbReference type="NCBIfam" id="TIGR01777">
    <property type="entry name" value="yfcH"/>
    <property type="match status" value="1"/>
</dbReference>